<accession>A0A0A6RJ45</accession>
<protein>
    <submittedName>
        <fullName evidence="1">Uncharacterized protein</fullName>
    </submittedName>
</protein>
<name>A0A0A6RJ45_9GAMM</name>
<dbReference type="Proteomes" id="UP000076962">
    <property type="component" value="Unassembled WGS sequence"/>
</dbReference>
<comment type="caution">
    <text evidence="1">The sequence shown here is derived from an EMBL/GenBank/DDBJ whole genome shotgun (WGS) entry which is preliminary data.</text>
</comment>
<gene>
    <name evidence="1" type="ORF">THIOM_002458</name>
</gene>
<evidence type="ECO:0000313" key="1">
    <source>
        <dbReference type="EMBL" id="OAD21774.1"/>
    </source>
</evidence>
<reference evidence="1 2" key="1">
    <citation type="submission" date="2016-05" db="EMBL/GenBank/DDBJ databases">
        <title>Single-cell genome of chain-forming Candidatus Thiomargarita nelsonii and comparison to other large sulfur-oxidizing bacteria.</title>
        <authorList>
            <person name="Winkel M."/>
            <person name="Salman V."/>
            <person name="Woyke T."/>
            <person name="Schulz-Vogt H."/>
            <person name="Richter M."/>
            <person name="Flood B."/>
            <person name="Bailey J."/>
            <person name="Amann R."/>
            <person name="Mussmann M."/>
        </authorList>
    </citation>
    <scope>NUCLEOTIDE SEQUENCE [LARGE SCALE GENOMIC DNA]</scope>
    <source>
        <strain evidence="1 2">THI036</strain>
    </source>
</reference>
<dbReference type="EMBL" id="LUTY01001404">
    <property type="protein sequence ID" value="OAD21774.1"/>
    <property type="molecule type" value="Genomic_DNA"/>
</dbReference>
<keyword evidence="2" id="KW-1185">Reference proteome</keyword>
<proteinExistence type="predicted"/>
<organism evidence="1 2">
    <name type="scientific">Candidatus Thiomargarita nelsonii</name>
    <dbReference type="NCBI Taxonomy" id="1003181"/>
    <lineage>
        <taxon>Bacteria</taxon>
        <taxon>Pseudomonadati</taxon>
        <taxon>Pseudomonadota</taxon>
        <taxon>Gammaproteobacteria</taxon>
        <taxon>Thiotrichales</taxon>
        <taxon>Thiotrichaceae</taxon>
        <taxon>Thiomargarita</taxon>
    </lineage>
</organism>
<dbReference type="AlphaFoldDB" id="A0A0A6RJ45"/>
<evidence type="ECO:0000313" key="2">
    <source>
        <dbReference type="Proteomes" id="UP000076962"/>
    </source>
</evidence>
<dbReference type="PATRIC" id="fig|1003181.4.peg.3359"/>
<sequence>MLRRGIIEGCQRISSLIQNHPEFIQFGEFIIDSNGEVTVKDMQEYLETLQNLLPLREPQAAIL</sequence>